<accession>A0A1R0KG31</accession>
<evidence type="ECO:0000259" key="3">
    <source>
        <dbReference type="Pfam" id="PF00975"/>
    </source>
</evidence>
<dbReference type="PANTHER" id="PTHR11487">
    <property type="entry name" value="THIOESTERASE"/>
    <property type="match status" value="1"/>
</dbReference>
<evidence type="ECO:0000256" key="2">
    <source>
        <dbReference type="SAM" id="MobiDB-lite"/>
    </source>
</evidence>
<sequence>MLCLPPGGGSARIYQNWGEPLGAEIDVVAVELPGRGDRGMERPIADMAELIDGVLPELDGLDELPLVVFGHSMGAVVAWELCRTLRATRGWLPEGLVVAAAAAPASLHAPNWRSDTSDEGLLQLITRAEGLPADAPPDPLFLEYILPILRADLMVVNDFRPQPLPALRCDLRVYLGADDPLAGEEEAAGWLAEVEGTTRISTFPGGHFFPRDNATPMLTRLRRDILDCTGLTKEVSAPWHPDRSPRTSIDYSSDV</sequence>
<dbReference type="Pfam" id="PF00975">
    <property type="entry name" value="Thioesterase"/>
    <property type="match status" value="1"/>
</dbReference>
<dbReference type="PANTHER" id="PTHR11487:SF0">
    <property type="entry name" value="S-ACYL FATTY ACID SYNTHASE THIOESTERASE, MEDIUM CHAIN"/>
    <property type="match status" value="1"/>
</dbReference>
<dbReference type="InterPro" id="IPR001031">
    <property type="entry name" value="Thioesterase"/>
</dbReference>
<reference evidence="4 5" key="1">
    <citation type="submission" date="2016-01" db="EMBL/GenBank/DDBJ databases">
        <title>Amycolatopsis coloradensis genome sequencing and assembly.</title>
        <authorList>
            <person name="Mayilraj S."/>
        </authorList>
    </citation>
    <scope>NUCLEOTIDE SEQUENCE [LARGE SCALE GENOMIC DNA]</scope>
    <source>
        <strain evidence="4 5">DSM 44225</strain>
    </source>
</reference>
<feature type="domain" description="Thioesterase" evidence="3">
    <location>
        <begin position="2"/>
        <end position="219"/>
    </location>
</feature>
<comment type="caution">
    <text evidence="4">The sequence shown here is derived from an EMBL/GenBank/DDBJ whole genome shotgun (WGS) entry which is preliminary data.</text>
</comment>
<dbReference type="SUPFAM" id="SSF53474">
    <property type="entry name" value="alpha/beta-Hydrolases"/>
    <property type="match status" value="1"/>
</dbReference>
<feature type="region of interest" description="Disordered" evidence="2">
    <location>
        <begin position="236"/>
        <end position="255"/>
    </location>
</feature>
<evidence type="ECO:0000313" key="4">
    <source>
        <dbReference type="EMBL" id="OLZ44516.1"/>
    </source>
</evidence>
<protein>
    <recommendedName>
        <fullName evidence="3">Thioesterase domain-containing protein</fullName>
    </recommendedName>
</protein>
<organism evidence="4 5">
    <name type="scientific">Amycolatopsis coloradensis</name>
    <dbReference type="NCBI Taxonomy" id="76021"/>
    <lineage>
        <taxon>Bacteria</taxon>
        <taxon>Bacillati</taxon>
        <taxon>Actinomycetota</taxon>
        <taxon>Actinomycetes</taxon>
        <taxon>Pseudonocardiales</taxon>
        <taxon>Pseudonocardiaceae</taxon>
        <taxon>Amycolatopsis</taxon>
    </lineage>
</organism>
<dbReference type="EMBL" id="MQUQ01000025">
    <property type="protein sequence ID" value="OLZ44516.1"/>
    <property type="molecule type" value="Genomic_DNA"/>
</dbReference>
<proteinExistence type="inferred from homology"/>
<dbReference type="GO" id="GO:0008610">
    <property type="term" value="P:lipid biosynthetic process"/>
    <property type="evidence" value="ECO:0007669"/>
    <property type="project" value="TreeGrafter"/>
</dbReference>
<dbReference type="Gene3D" id="3.40.50.1820">
    <property type="entry name" value="alpha/beta hydrolase"/>
    <property type="match status" value="1"/>
</dbReference>
<name>A0A1R0KG31_9PSEU</name>
<keyword evidence="5" id="KW-1185">Reference proteome</keyword>
<feature type="compositionally biased region" description="Polar residues" evidence="2">
    <location>
        <begin position="246"/>
        <end position="255"/>
    </location>
</feature>
<gene>
    <name evidence="4" type="ORF">BS329_36165</name>
</gene>
<dbReference type="AlphaFoldDB" id="A0A1R0KG31"/>
<dbReference type="STRING" id="76021.BS329_36165"/>
<dbReference type="Proteomes" id="UP000187486">
    <property type="component" value="Unassembled WGS sequence"/>
</dbReference>
<dbReference type="InterPro" id="IPR012223">
    <property type="entry name" value="TEII"/>
</dbReference>
<evidence type="ECO:0000256" key="1">
    <source>
        <dbReference type="ARBA" id="ARBA00007169"/>
    </source>
</evidence>
<evidence type="ECO:0000313" key="5">
    <source>
        <dbReference type="Proteomes" id="UP000187486"/>
    </source>
</evidence>
<dbReference type="InterPro" id="IPR029058">
    <property type="entry name" value="AB_hydrolase_fold"/>
</dbReference>
<comment type="similarity">
    <text evidence="1">Belongs to the thioesterase family.</text>
</comment>